<dbReference type="EMBL" id="LKTR01000019">
    <property type="protein sequence ID" value="PKD18952.1"/>
    <property type="molecule type" value="Genomic_DNA"/>
</dbReference>
<proteinExistence type="predicted"/>
<dbReference type="AlphaFoldDB" id="A0A2N0TW12"/>
<protein>
    <submittedName>
        <fullName evidence="2">Uncharacterized protein</fullName>
    </submittedName>
</protein>
<dbReference type="Proteomes" id="UP000232533">
    <property type="component" value="Unassembled WGS sequence"/>
</dbReference>
<organism evidence="2 4">
    <name type="scientific">Salegentibacter salarius</name>
    <dbReference type="NCBI Taxonomy" id="435906"/>
    <lineage>
        <taxon>Bacteria</taxon>
        <taxon>Pseudomonadati</taxon>
        <taxon>Bacteroidota</taxon>
        <taxon>Flavobacteriia</taxon>
        <taxon>Flavobacteriales</taxon>
        <taxon>Flavobacteriaceae</taxon>
        <taxon>Salegentibacter</taxon>
    </lineage>
</organism>
<comment type="caution">
    <text evidence="2">The sequence shown here is derived from an EMBL/GenBank/DDBJ whole genome shotgun (WGS) entry which is preliminary data.</text>
</comment>
<evidence type="ECO:0000313" key="1">
    <source>
        <dbReference type="EMBL" id="OEY72656.1"/>
    </source>
</evidence>
<accession>A0A2N0TW12</accession>
<reference evidence="1 3" key="2">
    <citation type="submission" date="2016-09" db="EMBL/GenBank/DDBJ databases">
        <title>Genome Sequence of Salegentibacter salarius,Isolated from a Marine Solar Saltern of the Yellow Sea in South Korea.</title>
        <authorList>
            <person name="Zheng Q."/>
            <person name="Liu Y."/>
        </authorList>
    </citation>
    <scope>NUCLEOTIDE SEQUENCE [LARGE SCALE GENOMIC DNA]</scope>
    <source>
        <strain evidence="1 3">KCTC 12974</strain>
    </source>
</reference>
<dbReference type="Proteomes" id="UP000176009">
    <property type="component" value="Unassembled WGS sequence"/>
</dbReference>
<sequence>MFIEENKYIEEKDYRVYRQTDTLIYEDFKVVKYLPVFKGVLEEEDENFNSFFKDTNGWKKMNKLDNSHSVFKGELPAPAFKITLTD</sequence>
<evidence type="ECO:0000313" key="3">
    <source>
        <dbReference type="Proteomes" id="UP000176009"/>
    </source>
</evidence>
<keyword evidence="3" id="KW-1185">Reference proteome</keyword>
<dbReference type="RefSeq" id="WP_070054113.1">
    <property type="nucleotide sequence ID" value="NZ_FVZF01000023.1"/>
</dbReference>
<reference evidence="2 4" key="1">
    <citation type="submission" date="2015-10" db="EMBL/GenBank/DDBJ databases">
        <title>Draft genome sequence of Salegentibacter salinarum KCTC 12975.</title>
        <authorList>
            <person name="Lin W."/>
            <person name="Zheng Q."/>
        </authorList>
    </citation>
    <scope>NUCLEOTIDE SEQUENCE [LARGE SCALE GENOMIC DNA]</scope>
    <source>
        <strain evidence="2 4">KCTC 12974</strain>
    </source>
</reference>
<dbReference type="EMBL" id="MJBR01000016">
    <property type="protein sequence ID" value="OEY72656.1"/>
    <property type="molecule type" value="Genomic_DNA"/>
</dbReference>
<evidence type="ECO:0000313" key="2">
    <source>
        <dbReference type="EMBL" id="PKD18952.1"/>
    </source>
</evidence>
<name>A0A2N0TW12_9FLAO</name>
<evidence type="ECO:0000313" key="4">
    <source>
        <dbReference type="Proteomes" id="UP000232533"/>
    </source>
</evidence>
<gene>
    <name evidence="2" type="ORF">APR40_12145</name>
    <name evidence="1" type="ORF">BHS39_12175</name>
</gene>